<dbReference type="STRING" id="45056.Lade_2150"/>
<protein>
    <submittedName>
        <fullName evidence="7">ATP synthase protein I</fullName>
    </submittedName>
</protein>
<dbReference type="Pfam" id="PF03899">
    <property type="entry name" value="ATP-synt_I"/>
    <property type="match status" value="1"/>
</dbReference>
<keyword evidence="3 6" id="KW-0812">Transmembrane</keyword>
<dbReference type="PATRIC" id="fig|45056.6.peg.2223"/>
<evidence type="ECO:0000256" key="4">
    <source>
        <dbReference type="ARBA" id="ARBA00022989"/>
    </source>
</evidence>
<dbReference type="KEGG" id="ladl:NCTC12735_00206"/>
<reference evidence="7 9" key="1">
    <citation type="submission" date="2015-11" db="EMBL/GenBank/DDBJ databases">
        <title>Identification of large and diverse effector repertoires of 38 Legionella species.</title>
        <authorList>
            <person name="Burstein D."/>
            <person name="Amaro F."/>
            <person name="Zusman T."/>
            <person name="Lifshitz Z."/>
            <person name="Cohen O."/>
            <person name="Gilbert J.A."/>
            <person name="Pupko T."/>
            <person name="Shuman H.A."/>
            <person name="Segal G."/>
        </authorList>
    </citation>
    <scope>NUCLEOTIDE SEQUENCE [LARGE SCALE GENOMIC DNA]</scope>
    <source>
        <strain evidence="7 9">1762-AUS-E</strain>
    </source>
</reference>
<feature type="transmembrane region" description="Helical" evidence="6">
    <location>
        <begin position="83"/>
        <end position="102"/>
    </location>
</feature>
<keyword evidence="5 6" id="KW-0472">Membrane</keyword>
<keyword evidence="8" id="KW-0614">Plasmid</keyword>
<feature type="transmembrane region" description="Helical" evidence="6">
    <location>
        <begin position="108"/>
        <end position="126"/>
    </location>
</feature>
<keyword evidence="4 6" id="KW-1133">Transmembrane helix</keyword>
<sequence length="136" mass="15417">MGGKVKNLQGLHKAYLLFAWQFGFTLLIAAVMFVWLGKIASLSAIYGGLVSIVPSLFFARTLFRYQGARAAKQIVNSFYKGELLKIFLSILLFALVFLCFSVNPLVFFVSYILVQMVFWFAPLIFVNNKRIGRESD</sequence>
<dbReference type="EMBL" id="LR134417">
    <property type="protein sequence ID" value="VEH82973.1"/>
    <property type="molecule type" value="Genomic_DNA"/>
</dbReference>
<dbReference type="OrthoDB" id="5702716at2"/>
<evidence type="ECO:0000256" key="5">
    <source>
        <dbReference type="ARBA" id="ARBA00023136"/>
    </source>
</evidence>
<keyword evidence="2" id="KW-1003">Cell membrane</keyword>
<dbReference type="Proteomes" id="UP000054859">
    <property type="component" value="Unassembled WGS sequence"/>
</dbReference>
<geneLocation type="plasmid" evidence="8 10">
    <name>8</name>
</geneLocation>
<keyword evidence="9" id="KW-1185">Reference proteome</keyword>
<feature type="transmembrane region" description="Helical" evidence="6">
    <location>
        <begin position="43"/>
        <end position="63"/>
    </location>
</feature>
<dbReference type="GO" id="GO:0005886">
    <property type="term" value="C:plasma membrane"/>
    <property type="evidence" value="ECO:0007669"/>
    <property type="project" value="UniProtKB-SubCell"/>
</dbReference>
<evidence type="ECO:0000256" key="3">
    <source>
        <dbReference type="ARBA" id="ARBA00022692"/>
    </source>
</evidence>
<evidence type="ECO:0000313" key="7">
    <source>
        <dbReference type="EMBL" id="KTC64856.1"/>
    </source>
</evidence>
<proteinExistence type="predicted"/>
<reference evidence="8 10" key="2">
    <citation type="submission" date="2018-12" db="EMBL/GenBank/DDBJ databases">
        <authorList>
            <consortium name="Pathogen Informatics"/>
        </authorList>
    </citation>
    <scope>NUCLEOTIDE SEQUENCE [LARGE SCALE GENOMIC DNA]</scope>
    <source>
        <strain evidence="8 10">NCTC12735</strain>
        <plasmid evidence="10">8</plasmid>
    </source>
</reference>
<evidence type="ECO:0000313" key="8">
    <source>
        <dbReference type="EMBL" id="VEH82973.1"/>
    </source>
</evidence>
<gene>
    <name evidence="7" type="primary">atpI</name>
    <name evidence="7" type="ORF">Lade_2150</name>
    <name evidence="8" type="ORF">NCTC12735_00206</name>
</gene>
<dbReference type="InterPro" id="IPR005598">
    <property type="entry name" value="ATP_synth_I"/>
</dbReference>
<dbReference type="AlphaFoldDB" id="A0A0W0R1C6"/>
<feature type="transmembrane region" description="Helical" evidence="6">
    <location>
        <begin position="14"/>
        <end position="37"/>
    </location>
</feature>
<evidence type="ECO:0000313" key="10">
    <source>
        <dbReference type="Proteomes" id="UP000281170"/>
    </source>
</evidence>
<evidence type="ECO:0000313" key="9">
    <source>
        <dbReference type="Proteomes" id="UP000054859"/>
    </source>
</evidence>
<organism evidence="7 9">
    <name type="scientific">Legionella adelaidensis</name>
    <dbReference type="NCBI Taxonomy" id="45056"/>
    <lineage>
        <taxon>Bacteria</taxon>
        <taxon>Pseudomonadati</taxon>
        <taxon>Pseudomonadota</taxon>
        <taxon>Gammaproteobacteria</taxon>
        <taxon>Legionellales</taxon>
        <taxon>Legionellaceae</taxon>
        <taxon>Legionella</taxon>
    </lineage>
</organism>
<evidence type="ECO:0000256" key="1">
    <source>
        <dbReference type="ARBA" id="ARBA00004651"/>
    </source>
</evidence>
<name>A0A0W0R1C6_9GAMM</name>
<accession>A0A0W0R1C6</accession>
<dbReference type="EMBL" id="LNKA01000019">
    <property type="protein sequence ID" value="KTC64856.1"/>
    <property type="molecule type" value="Genomic_DNA"/>
</dbReference>
<evidence type="ECO:0000256" key="2">
    <source>
        <dbReference type="ARBA" id="ARBA00022475"/>
    </source>
</evidence>
<evidence type="ECO:0000256" key="6">
    <source>
        <dbReference type="SAM" id="Phobius"/>
    </source>
</evidence>
<comment type="subcellular location">
    <subcellularLocation>
        <location evidence="1">Cell membrane</location>
        <topology evidence="1">Multi-pass membrane protein</topology>
    </subcellularLocation>
</comment>
<dbReference type="Proteomes" id="UP000281170">
    <property type="component" value="Plasmid 8"/>
</dbReference>